<dbReference type="CDD" id="cd04301">
    <property type="entry name" value="NAT_SF"/>
    <property type="match status" value="1"/>
</dbReference>
<dbReference type="PROSITE" id="PS51186">
    <property type="entry name" value="GNAT"/>
    <property type="match status" value="1"/>
</dbReference>
<keyword evidence="4 8" id="KW-0808">Transferase</keyword>
<dbReference type="SUPFAM" id="SSF55729">
    <property type="entry name" value="Acyl-CoA N-acyltransferases (Nat)"/>
    <property type="match status" value="1"/>
</dbReference>
<keyword evidence="5 8" id="KW-0012">Acyltransferase</keyword>
<dbReference type="AlphaFoldDB" id="A0AA95KK18"/>
<dbReference type="KEGG" id="tdu:QJT80_00335"/>
<gene>
    <name evidence="8" type="ORF">QJT80_00335</name>
</gene>
<name>A0AA95KK18_9GAMM</name>
<keyword evidence="3" id="KW-1277">Toxin-antitoxin system</keyword>
<reference evidence="8" key="2">
    <citation type="submission" date="2023-04" db="EMBL/GenBank/DDBJ databases">
        <authorList>
            <person name="Beletskiy A.V."/>
            <person name="Mardanov A.V."/>
            <person name="Ravin N.V."/>
        </authorList>
    </citation>
    <scope>NUCLEOTIDE SEQUENCE</scope>
    <source>
        <strain evidence="8">GKL-01</strain>
    </source>
</reference>
<keyword evidence="2" id="KW-0678">Repressor</keyword>
<protein>
    <submittedName>
        <fullName evidence="8">GNAT family N-acetyltransferase</fullName>
        <ecNumber evidence="8">2.3.1.-</ecNumber>
    </submittedName>
</protein>
<dbReference type="Gene3D" id="3.40.630.30">
    <property type="match status" value="1"/>
</dbReference>
<evidence type="ECO:0000256" key="4">
    <source>
        <dbReference type="ARBA" id="ARBA00022679"/>
    </source>
</evidence>
<dbReference type="InterPro" id="IPR016181">
    <property type="entry name" value="Acyl_CoA_acyltransferase"/>
</dbReference>
<dbReference type="EMBL" id="CP124755">
    <property type="protein sequence ID" value="WGZ90932.1"/>
    <property type="molecule type" value="Genomic_DNA"/>
</dbReference>
<dbReference type="GO" id="GO:0016747">
    <property type="term" value="F:acyltransferase activity, transferring groups other than amino-acyl groups"/>
    <property type="evidence" value="ECO:0007669"/>
    <property type="project" value="InterPro"/>
</dbReference>
<sequence length="164" mass="18227">MQVMAFNSALARDAFDCGEPALNHYLQQLAGQHSRKNVSRTFVAIDNDTVTGFYSLSMAESKLVELPTTTRKQLPAHYPVPVARLSRLAVDKAYHGQRLGELLLMNALMRCAKIAGEIGTVGIVVDAKHEQAAQFYLKYGFTAYTTKPLTLFIPMQTVMQSFKL</sequence>
<evidence type="ECO:0000256" key="1">
    <source>
        <dbReference type="ARBA" id="ARBA00009342"/>
    </source>
</evidence>
<dbReference type="PANTHER" id="PTHR36449">
    <property type="entry name" value="ACETYLTRANSFERASE-RELATED"/>
    <property type="match status" value="1"/>
</dbReference>
<dbReference type="InterPro" id="IPR000182">
    <property type="entry name" value="GNAT_dom"/>
</dbReference>
<dbReference type="Pfam" id="PF13508">
    <property type="entry name" value="Acetyltransf_7"/>
    <property type="match status" value="1"/>
</dbReference>
<comment type="catalytic activity">
    <reaction evidence="6">
        <text>glycyl-tRNA(Gly) + acetyl-CoA = N-acetylglycyl-tRNA(Gly) + CoA + H(+)</text>
        <dbReference type="Rhea" id="RHEA:81867"/>
        <dbReference type="Rhea" id="RHEA-COMP:9683"/>
        <dbReference type="Rhea" id="RHEA-COMP:19766"/>
        <dbReference type="ChEBI" id="CHEBI:15378"/>
        <dbReference type="ChEBI" id="CHEBI:57287"/>
        <dbReference type="ChEBI" id="CHEBI:57288"/>
        <dbReference type="ChEBI" id="CHEBI:78522"/>
        <dbReference type="ChEBI" id="CHEBI:232036"/>
    </reaction>
</comment>
<feature type="domain" description="N-acetyltransferase" evidence="7">
    <location>
        <begin position="1"/>
        <end position="160"/>
    </location>
</feature>
<proteinExistence type="inferred from homology"/>
<evidence type="ECO:0000256" key="3">
    <source>
        <dbReference type="ARBA" id="ARBA00022649"/>
    </source>
</evidence>
<evidence type="ECO:0000256" key="5">
    <source>
        <dbReference type="ARBA" id="ARBA00023315"/>
    </source>
</evidence>
<dbReference type="PANTHER" id="PTHR36449:SF1">
    <property type="entry name" value="ACETYLTRANSFERASE"/>
    <property type="match status" value="1"/>
</dbReference>
<dbReference type="EC" id="2.3.1.-" evidence="8"/>
<reference evidence="8" key="1">
    <citation type="journal article" date="2023" name="Int. J. Mol. Sci.">
        <title>Metagenomics Revealed a New Genus 'Candidatus Thiocaldithrix dubininis' gen. nov., sp. nov. and a New Species 'Candidatus Thiothrix putei' sp. nov. in the Family Thiotrichaceae, Some Members of Which Have Traits of Both Na+- and H+-Motive Energetics.</title>
        <authorList>
            <person name="Ravin N.V."/>
            <person name="Muntyan M.S."/>
            <person name="Smolyakov D.D."/>
            <person name="Rudenko T.S."/>
            <person name="Beletsky A.V."/>
            <person name="Mardanov A.V."/>
            <person name="Grabovich M.Y."/>
        </authorList>
    </citation>
    <scope>NUCLEOTIDE SEQUENCE</scope>
    <source>
        <strain evidence="8">GKL-01</strain>
    </source>
</reference>
<dbReference type="Proteomes" id="UP001300672">
    <property type="component" value="Chromosome"/>
</dbReference>
<accession>A0AA95KK18</accession>
<comment type="similarity">
    <text evidence="1">Belongs to the acetyltransferase family. GNAT subfamily.</text>
</comment>
<evidence type="ECO:0000256" key="6">
    <source>
        <dbReference type="ARBA" id="ARBA00049880"/>
    </source>
</evidence>
<organism evidence="8">
    <name type="scientific">Candidatus Thiocaldithrix dubininis</name>
    <dbReference type="NCBI Taxonomy" id="3080823"/>
    <lineage>
        <taxon>Bacteria</taxon>
        <taxon>Pseudomonadati</taxon>
        <taxon>Pseudomonadota</taxon>
        <taxon>Gammaproteobacteria</taxon>
        <taxon>Thiotrichales</taxon>
        <taxon>Thiotrichaceae</taxon>
        <taxon>Candidatus Thiocaldithrix</taxon>
    </lineage>
</organism>
<evidence type="ECO:0000313" key="8">
    <source>
        <dbReference type="EMBL" id="WGZ90932.1"/>
    </source>
</evidence>
<evidence type="ECO:0000256" key="2">
    <source>
        <dbReference type="ARBA" id="ARBA00022491"/>
    </source>
</evidence>
<evidence type="ECO:0000259" key="7">
    <source>
        <dbReference type="PROSITE" id="PS51186"/>
    </source>
</evidence>